<dbReference type="Proteomes" id="UP000073492">
    <property type="component" value="Unassembled WGS sequence"/>
</dbReference>
<comment type="caution">
    <text evidence="1">The sequence shown here is derived from an EMBL/GenBank/DDBJ whole genome shotgun (WGS) entry which is preliminary data.</text>
</comment>
<evidence type="ECO:0000313" key="2">
    <source>
        <dbReference type="Proteomes" id="UP000073492"/>
    </source>
</evidence>
<keyword evidence="2" id="KW-1185">Reference proteome</keyword>
<accession>A0A139H459</accession>
<name>A0A139H459_9PEZI</name>
<reference evidence="1 2" key="1">
    <citation type="submission" date="2015-07" db="EMBL/GenBank/DDBJ databases">
        <title>Comparative genomics of the Sigatoka disease complex on banana suggests a link between parallel evolutionary changes in Pseudocercospora fijiensis and Pseudocercospora eumusae and increased virulence on the banana host.</title>
        <authorList>
            <person name="Chang T.-C."/>
            <person name="Salvucci A."/>
            <person name="Crous P.W."/>
            <person name="Stergiopoulos I."/>
        </authorList>
    </citation>
    <scope>NUCLEOTIDE SEQUENCE [LARGE SCALE GENOMIC DNA]</scope>
    <source>
        <strain evidence="1 2">CBS 116634</strain>
    </source>
</reference>
<evidence type="ECO:0000313" key="1">
    <source>
        <dbReference type="EMBL" id="KXS97139.1"/>
    </source>
</evidence>
<proteinExistence type="predicted"/>
<organism evidence="1 2">
    <name type="scientific">Pseudocercospora musae</name>
    <dbReference type="NCBI Taxonomy" id="113226"/>
    <lineage>
        <taxon>Eukaryota</taxon>
        <taxon>Fungi</taxon>
        <taxon>Dikarya</taxon>
        <taxon>Ascomycota</taxon>
        <taxon>Pezizomycotina</taxon>
        <taxon>Dothideomycetes</taxon>
        <taxon>Dothideomycetidae</taxon>
        <taxon>Mycosphaerellales</taxon>
        <taxon>Mycosphaerellaceae</taxon>
        <taxon>Pseudocercospora</taxon>
    </lineage>
</organism>
<gene>
    <name evidence="1" type="ORF">AC579_5369</name>
</gene>
<dbReference type="EMBL" id="LFZO01000799">
    <property type="protein sequence ID" value="KXS97139.1"/>
    <property type="molecule type" value="Genomic_DNA"/>
</dbReference>
<dbReference type="AlphaFoldDB" id="A0A139H459"/>
<sequence length="119" mass="13377">MKHCAARRLAYSPLATTIGGDYMAEDMTAVTSETTSSTSHRCGLHTHSDFEMCTTTNRASASNTTVLTKEEWQWHDQISAWFTQTTTKPFPPTTNFEGIIGRYRWISRPNPSLTLVGHH</sequence>
<protein>
    <submittedName>
        <fullName evidence="1">Uncharacterized protein</fullName>
    </submittedName>
</protein>